<protein>
    <submittedName>
        <fullName evidence="3">Uncharacterized protein</fullName>
    </submittedName>
</protein>
<name>Q4W1I1_STAAU</name>
<keyword evidence="1" id="KW-0812">Transmembrane</keyword>
<reference evidence="3" key="1">
    <citation type="submission" date="2005-02" db="EMBL/GenBank/DDBJ databases">
        <title>Molecular Genetic Analysis of MRSA isolates recovered in Irish hospitals between 1971 and 2004.</title>
        <authorList>
            <person name="Shore A."/>
        </authorList>
    </citation>
    <scope>NUCLEOTIDE SEQUENCE</scope>
</reference>
<keyword evidence="1" id="KW-0472">Membrane</keyword>
<evidence type="ECO:0000256" key="1">
    <source>
        <dbReference type="SAM" id="Phobius"/>
    </source>
</evidence>
<dbReference type="KEGG" id="saur:SABB_01788"/>
<keyword evidence="1" id="KW-1133">Transmembrane helix</keyword>
<dbReference type="EMBL" id="AJ888304">
    <property type="protein sequence ID" value="CAI59833.1"/>
    <property type="molecule type" value="Genomic_DNA"/>
</dbReference>
<reference evidence="2" key="2">
    <citation type="submission" date="2014-08" db="EMBL/GenBank/DDBJ databases">
        <title>Comparative genomics of MRSA.</title>
        <authorList>
            <person name="Yamamoto T."/>
        </authorList>
    </citation>
    <scope>NUCLEOTIDE SEQUENCE</scope>
    <source>
        <strain evidence="2">OC3</strain>
    </source>
</reference>
<sequence>MKGMGIMSNIIKTIGKGIGKGVGAAAYYSVATVGAAIGAIWETTGDRGLMRDALSDSSNQDLMEIYEIQKKDDGDYDTYIAAKSLLQERGFTYNHETNKWEK</sequence>
<dbReference type="EMBL" id="AB983237">
    <property type="protein sequence ID" value="BAQ35690.1"/>
    <property type="molecule type" value="Genomic_DNA"/>
</dbReference>
<evidence type="ECO:0000313" key="2">
    <source>
        <dbReference type="EMBL" id="BAQ35690.1"/>
    </source>
</evidence>
<feature type="transmembrane region" description="Helical" evidence="1">
    <location>
        <begin position="21"/>
        <end position="41"/>
    </location>
</feature>
<accession>Q4W1I1</accession>
<evidence type="ECO:0000313" key="3">
    <source>
        <dbReference type="EMBL" id="CAI59833.1"/>
    </source>
</evidence>
<organism evidence="3">
    <name type="scientific">Staphylococcus aureus</name>
    <dbReference type="NCBI Taxonomy" id="1280"/>
    <lineage>
        <taxon>Bacteria</taxon>
        <taxon>Bacillati</taxon>
        <taxon>Bacillota</taxon>
        <taxon>Bacilli</taxon>
        <taxon>Bacillales</taxon>
        <taxon>Staphylococcaceae</taxon>
        <taxon>Staphylococcus</taxon>
    </lineage>
</organism>
<proteinExistence type="predicted"/>
<dbReference type="AlphaFoldDB" id="Q4W1I1"/>